<gene>
    <name evidence="1" type="ORF">B2K_39460</name>
</gene>
<dbReference type="KEGG" id="pmw:B2K_39460"/>
<organism evidence="1 2">
    <name type="scientific">Paenibacillus mucilaginosus K02</name>
    <dbReference type="NCBI Taxonomy" id="997761"/>
    <lineage>
        <taxon>Bacteria</taxon>
        <taxon>Bacillati</taxon>
        <taxon>Bacillota</taxon>
        <taxon>Bacilli</taxon>
        <taxon>Bacillales</taxon>
        <taxon>Paenibacillaceae</taxon>
        <taxon>Paenibacillus</taxon>
    </lineage>
</organism>
<dbReference type="AlphaFoldDB" id="R9UPF7"/>
<evidence type="ECO:0008006" key="3">
    <source>
        <dbReference type="Google" id="ProtNLM"/>
    </source>
</evidence>
<accession>R9UPF7</accession>
<dbReference type="HOGENOM" id="CLU_2975076_0_0_9"/>
<dbReference type="Proteomes" id="UP000007392">
    <property type="component" value="Chromosome"/>
</dbReference>
<name>R9UPF7_9BACL</name>
<reference evidence="1 2" key="1">
    <citation type="submission" date="2013-06" db="EMBL/GenBank/DDBJ databases">
        <title>Complete genome sequence of Paenibacillus mucilaginosus K02.</title>
        <authorList>
            <person name="Xiao B."/>
            <person name="Sun L."/>
            <person name="Xiao L."/>
            <person name="Lian B."/>
        </authorList>
    </citation>
    <scope>NUCLEOTIDE SEQUENCE [LARGE SCALE GENOMIC DNA]</scope>
    <source>
        <strain evidence="1 2">K02</strain>
    </source>
</reference>
<dbReference type="EMBL" id="CP003422">
    <property type="protein sequence ID" value="AGN70702.1"/>
    <property type="molecule type" value="Genomic_DNA"/>
</dbReference>
<proteinExistence type="predicted"/>
<protein>
    <recommendedName>
        <fullName evidence="3">Acetyltransferase</fullName>
    </recommendedName>
</protein>
<sequence length="58" mass="6669">MFILETDRLGLRPMVEEDAPSLHPVFSIPRSCDITRLLSLKSFIFNKIHSIYAGYNSK</sequence>
<evidence type="ECO:0000313" key="1">
    <source>
        <dbReference type="EMBL" id="AGN70702.1"/>
    </source>
</evidence>
<evidence type="ECO:0000313" key="2">
    <source>
        <dbReference type="Proteomes" id="UP000007392"/>
    </source>
</evidence>